<feature type="active site" description="Proton acceptor; specific for D-alanine" evidence="4">
    <location>
        <position position="46"/>
    </location>
</feature>
<dbReference type="EMBL" id="JAHJDP010000004">
    <property type="protein sequence ID" value="MBU2689445.1"/>
    <property type="molecule type" value="Genomic_DNA"/>
</dbReference>
<comment type="cofactor">
    <cofactor evidence="1 4 5">
        <name>pyridoxal 5'-phosphate</name>
        <dbReference type="ChEBI" id="CHEBI:597326"/>
    </cofactor>
</comment>
<feature type="binding site" evidence="4 6">
    <location>
        <position position="144"/>
    </location>
    <ligand>
        <name>substrate</name>
    </ligand>
</feature>
<dbReference type="SUPFAM" id="SSF51419">
    <property type="entry name" value="PLP-binding barrel"/>
    <property type="match status" value="1"/>
</dbReference>
<dbReference type="SUPFAM" id="SSF50621">
    <property type="entry name" value="Alanine racemase C-terminal domain-like"/>
    <property type="match status" value="1"/>
</dbReference>
<dbReference type="InterPro" id="IPR001608">
    <property type="entry name" value="Ala_racemase_N"/>
</dbReference>
<dbReference type="Pfam" id="PF01168">
    <property type="entry name" value="Ala_racemase_N"/>
    <property type="match status" value="1"/>
</dbReference>
<keyword evidence="2 4" id="KW-0663">Pyridoxal phosphate</keyword>
<evidence type="ECO:0000313" key="9">
    <source>
        <dbReference type="Proteomes" id="UP000777784"/>
    </source>
</evidence>
<name>A0A948RRB2_UNCEI</name>
<dbReference type="HAMAP" id="MF_01201">
    <property type="entry name" value="Ala_racemase"/>
    <property type="match status" value="1"/>
</dbReference>
<comment type="caution">
    <text evidence="8">The sequence shown here is derived from an EMBL/GenBank/DDBJ whole genome shotgun (WGS) entry which is preliminary data.</text>
</comment>
<feature type="modified residue" description="N6-(pyridoxal phosphate)lysine" evidence="4 5">
    <location>
        <position position="46"/>
    </location>
</feature>
<dbReference type="CDD" id="cd00430">
    <property type="entry name" value="PLPDE_III_AR"/>
    <property type="match status" value="1"/>
</dbReference>
<evidence type="ECO:0000259" key="7">
    <source>
        <dbReference type="SMART" id="SM01005"/>
    </source>
</evidence>
<comment type="similarity">
    <text evidence="4">Belongs to the alanine racemase family.</text>
</comment>
<accession>A0A948RRB2</accession>
<feature type="active site" description="Proton acceptor; specific for L-alanine" evidence="4">
    <location>
        <position position="282"/>
    </location>
</feature>
<dbReference type="InterPro" id="IPR009006">
    <property type="entry name" value="Ala_racemase/Decarboxylase_C"/>
</dbReference>
<dbReference type="PANTHER" id="PTHR30511:SF0">
    <property type="entry name" value="ALANINE RACEMASE, CATABOLIC-RELATED"/>
    <property type="match status" value="1"/>
</dbReference>
<evidence type="ECO:0000313" key="8">
    <source>
        <dbReference type="EMBL" id="MBU2689445.1"/>
    </source>
</evidence>
<dbReference type="InterPro" id="IPR011079">
    <property type="entry name" value="Ala_racemase_C"/>
</dbReference>
<dbReference type="NCBIfam" id="TIGR00492">
    <property type="entry name" value="alr"/>
    <property type="match status" value="1"/>
</dbReference>
<gene>
    <name evidence="8" type="primary">alr</name>
    <name evidence="8" type="ORF">KJ970_00830</name>
</gene>
<dbReference type="GO" id="GO:0008784">
    <property type="term" value="F:alanine racemase activity"/>
    <property type="evidence" value="ECO:0007669"/>
    <property type="project" value="UniProtKB-UniRule"/>
</dbReference>
<dbReference type="GO" id="GO:0005829">
    <property type="term" value="C:cytosol"/>
    <property type="evidence" value="ECO:0007669"/>
    <property type="project" value="TreeGrafter"/>
</dbReference>
<dbReference type="FunFam" id="3.20.20.10:FF:000002">
    <property type="entry name" value="Alanine racemase"/>
    <property type="match status" value="1"/>
</dbReference>
<feature type="binding site" evidence="4 6">
    <location>
        <position position="330"/>
    </location>
    <ligand>
        <name>substrate</name>
    </ligand>
</feature>
<evidence type="ECO:0000256" key="1">
    <source>
        <dbReference type="ARBA" id="ARBA00001933"/>
    </source>
</evidence>
<reference evidence="8" key="1">
    <citation type="submission" date="2021-05" db="EMBL/GenBank/DDBJ databases">
        <title>Energy efficiency and biological interactions define the core microbiome of deep oligotrophic groundwater.</title>
        <authorList>
            <person name="Mehrshad M."/>
            <person name="Lopez-Fernandez M."/>
            <person name="Bell E."/>
            <person name="Bernier-Latmani R."/>
            <person name="Bertilsson S."/>
            <person name="Dopson M."/>
        </authorList>
    </citation>
    <scope>NUCLEOTIDE SEQUENCE</scope>
    <source>
        <strain evidence="8">Modern_marine.mb.64</strain>
    </source>
</reference>
<evidence type="ECO:0000256" key="5">
    <source>
        <dbReference type="PIRSR" id="PIRSR600821-50"/>
    </source>
</evidence>
<dbReference type="PROSITE" id="PS00395">
    <property type="entry name" value="ALANINE_RACEMASE"/>
    <property type="match status" value="1"/>
</dbReference>
<dbReference type="AlphaFoldDB" id="A0A948RRB2"/>
<dbReference type="InterPro" id="IPR020622">
    <property type="entry name" value="Ala_racemase_pyridoxalP-BS"/>
</dbReference>
<comment type="function">
    <text evidence="4">Catalyzes the interconversion of L-alanine and D-alanine. May also act on other amino acids.</text>
</comment>
<dbReference type="Gene3D" id="3.20.20.10">
    <property type="entry name" value="Alanine racemase"/>
    <property type="match status" value="1"/>
</dbReference>
<dbReference type="Proteomes" id="UP000777784">
    <property type="component" value="Unassembled WGS sequence"/>
</dbReference>
<proteinExistence type="inferred from homology"/>
<evidence type="ECO:0000256" key="3">
    <source>
        <dbReference type="ARBA" id="ARBA00023235"/>
    </source>
</evidence>
<comment type="catalytic activity">
    <reaction evidence="4">
        <text>L-alanine = D-alanine</text>
        <dbReference type="Rhea" id="RHEA:20249"/>
        <dbReference type="ChEBI" id="CHEBI:57416"/>
        <dbReference type="ChEBI" id="CHEBI:57972"/>
        <dbReference type="EC" id="5.1.1.1"/>
    </reaction>
</comment>
<dbReference type="Gene3D" id="2.40.37.10">
    <property type="entry name" value="Lyase, Ornithine Decarboxylase, Chain A, domain 1"/>
    <property type="match status" value="1"/>
</dbReference>
<dbReference type="PANTHER" id="PTHR30511">
    <property type="entry name" value="ALANINE RACEMASE"/>
    <property type="match status" value="1"/>
</dbReference>
<organism evidence="8 9">
    <name type="scientific">Eiseniibacteriota bacterium</name>
    <dbReference type="NCBI Taxonomy" id="2212470"/>
    <lineage>
        <taxon>Bacteria</taxon>
        <taxon>Candidatus Eiseniibacteriota</taxon>
    </lineage>
</organism>
<dbReference type="EC" id="5.1.1.1" evidence="4"/>
<dbReference type="InterPro" id="IPR029066">
    <property type="entry name" value="PLP-binding_barrel"/>
</dbReference>
<evidence type="ECO:0000256" key="2">
    <source>
        <dbReference type="ARBA" id="ARBA00022898"/>
    </source>
</evidence>
<protein>
    <recommendedName>
        <fullName evidence="4">Alanine racemase</fullName>
        <ecNumber evidence="4">5.1.1.1</ecNumber>
    </recommendedName>
</protein>
<dbReference type="SMART" id="SM01005">
    <property type="entry name" value="Ala_racemase_C"/>
    <property type="match status" value="1"/>
</dbReference>
<feature type="domain" description="Alanine racemase C-terminal" evidence="7">
    <location>
        <begin position="261"/>
        <end position="389"/>
    </location>
</feature>
<dbReference type="PRINTS" id="PR00992">
    <property type="entry name" value="ALARACEMASE"/>
</dbReference>
<comment type="pathway">
    <text evidence="4">Amino-acid biosynthesis; D-alanine biosynthesis; D-alanine from L-alanine: step 1/1.</text>
</comment>
<dbReference type="Pfam" id="PF00842">
    <property type="entry name" value="Ala_racemase_C"/>
    <property type="match status" value="1"/>
</dbReference>
<evidence type="ECO:0000256" key="4">
    <source>
        <dbReference type="HAMAP-Rule" id="MF_01201"/>
    </source>
</evidence>
<evidence type="ECO:0000256" key="6">
    <source>
        <dbReference type="PIRSR" id="PIRSR600821-52"/>
    </source>
</evidence>
<sequence>MTSQNHATPSAPSLSWLEIDAGAYQHNLAEFRRLIGPDRKLMAVVKANAYGHGLEKIAPLALRFGADRLGVNSLNEALELLALELSAPIHLLGPIPMQALPAAAGLPLEFTLSTFESLQALARGAGKSGIRPQCHIKVETGCHRQGFMPEEIPSVARFFADHSELQWSGLSTHFANIEDTTDHTYARRQIEIFHKVERDLHALGIQPLLRHTACSAATIVMPETHLDMVRLGIATYGLWPSRETLVSARSGGSERLPLRPVLTWKTQVAQIKTVPAQSFIGYGCTFRTTHPTRLAILPVGYADGYDRRLSGVGHVLVRGRRAPVLGRVCMNMFMVDLTDIEGAAVGDEAVLLGKQGDEEISAQDLASLCQTIVYEIVTRIGGHLDRRVCGL</sequence>
<dbReference type="GO" id="GO:0030632">
    <property type="term" value="P:D-alanine biosynthetic process"/>
    <property type="evidence" value="ECO:0007669"/>
    <property type="project" value="UniProtKB-UniRule"/>
</dbReference>
<keyword evidence="3 4" id="KW-0413">Isomerase</keyword>
<dbReference type="InterPro" id="IPR000821">
    <property type="entry name" value="Ala_racemase"/>
</dbReference>
<dbReference type="GO" id="GO:0030170">
    <property type="term" value="F:pyridoxal phosphate binding"/>
    <property type="evidence" value="ECO:0007669"/>
    <property type="project" value="UniProtKB-UniRule"/>
</dbReference>